<dbReference type="PANTHER" id="PTHR23155:SF957">
    <property type="entry name" value="OS11G0606800 PROTEIN"/>
    <property type="match status" value="1"/>
</dbReference>
<evidence type="ECO:0000259" key="3">
    <source>
        <dbReference type="Pfam" id="PF00931"/>
    </source>
</evidence>
<dbReference type="Gramene" id="KXG28903">
    <property type="protein sequence ID" value="KXG28903"/>
    <property type="gene ID" value="SORBI_3005G181700"/>
</dbReference>
<gene>
    <name evidence="5" type="ORF">SORBI_3005G181700</name>
</gene>
<accession>A0A1B6PTA7</accession>
<dbReference type="InterPro" id="IPR027417">
    <property type="entry name" value="P-loop_NTPase"/>
</dbReference>
<keyword evidence="1" id="KW-0677">Repeat</keyword>
<organism evidence="5 6">
    <name type="scientific">Sorghum bicolor</name>
    <name type="common">Sorghum</name>
    <name type="synonym">Sorghum vulgare</name>
    <dbReference type="NCBI Taxonomy" id="4558"/>
    <lineage>
        <taxon>Eukaryota</taxon>
        <taxon>Viridiplantae</taxon>
        <taxon>Streptophyta</taxon>
        <taxon>Embryophyta</taxon>
        <taxon>Tracheophyta</taxon>
        <taxon>Spermatophyta</taxon>
        <taxon>Magnoliopsida</taxon>
        <taxon>Liliopsida</taxon>
        <taxon>Poales</taxon>
        <taxon>Poaceae</taxon>
        <taxon>PACMAD clade</taxon>
        <taxon>Panicoideae</taxon>
        <taxon>Andropogonodae</taxon>
        <taxon>Andropogoneae</taxon>
        <taxon>Sorghinae</taxon>
        <taxon>Sorghum</taxon>
    </lineage>
</organism>
<dbReference type="InterPro" id="IPR044974">
    <property type="entry name" value="Disease_R_plants"/>
</dbReference>
<evidence type="ECO:0000313" key="6">
    <source>
        <dbReference type="Proteomes" id="UP000000768"/>
    </source>
</evidence>
<dbReference type="FunCoup" id="A0A1B6PTA7">
    <property type="interactions" value="783"/>
</dbReference>
<feature type="domain" description="Disease resistance R13L4/SHOC-2-like LRR" evidence="4">
    <location>
        <begin position="708"/>
        <end position="1017"/>
    </location>
</feature>
<dbReference type="OrthoDB" id="689447at2759"/>
<dbReference type="ExpressionAtlas" id="A0A1B6PTA7">
    <property type="expression patterns" value="baseline"/>
</dbReference>
<dbReference type="GO" id="GO:0006952">
    <property type="term" value="P:defense response"/>
    <property type="evidence" value="ECO:0007669"/>
    <property type="project" value="UniProtKB-KW"/>
</dbReference>
<dbReference type="Proteomes" id="UP000000768">
    <property type="component" value="Chromosome 5"/>
</dbReference>
<dbReference type="SUPFAM" id="SSF52058">
    <property type="entry name" value="L domain-like"/>
    <property type="match status" value="1"/>
</dbReference>
<dbReference type="GO" id="GO:0043531">
    <property type="term" value="F:ADP binding"/>
    <property type="evidence" value="ECO:0007669"/>
    <property type="project" value="InterPro"/>
</dbReference>
<proteinExistence type="predicted"/>
<dbReference type="Gene3D" id="3.80.10.10">
    <property type="entry name" value="Ribonuclease Inhibitor"/>
    <property type="match status" value="1"/>
</dbReference>
<evidence type="ECO:0000256" key="1">
    <source>
        <dbReference type="ARBA" id="ARBA00022737"/>
    </source>
</evidence>
<dbReference type="eggNOG" id="KOG4658">
    <property type="taxonomic scope" value="Eukaryota"/>
</dbReference>
<name>A0A1B6PTA7_SORBI</name>
<dbReference type="InterPro" id="IPR055414">
    <property type="entry name" value="LRR_R13L4/SHOC2-like"/>
</dbReference>
<protein>
    <submittedName>
        <fullName evidence="5">Uncharacterized protein</fullName>
    </submittedName>
</protein>
<dbReference type="GO" id="GO:0051707">
    <property type="term" value="P:response to other organism"/>
    <property type="evidence" value="ECO:0007669"/>
    <property type="project" value="UniProtKB-ARBA"/>
</dbReference>
<dbReference type="SUPFAM" id="SSF52540">
    <property type="entry name" value="P-loop containing nucleoside triphosphate hydrolases"/>
    <property type="match status" value="1"/>
</dbReference>
<dbReference type="InterPro" id="IPR002182">
    <property type="entry name" value="NB-ARC"/>
</dbReference>
<keyword evidence="6" id="KW-1185">Reference proteome</keyword>
<evidence type="ECO:0000256" key="2">
    <source>
        <dbReference type="SAM" id="MobiDB-lite"/>
    </source>
</evidence>
<dbReference type="Gene3D" id="3.40.50.300">
    <property type="entry name" value="P-loop containing nucleotide triphosphate hydrolases"/>
    <property type="match status" value="1"/>
</dbReference>
<feature type="region of interest" description="Disordered" evidence="2">
    <location>
        <begin position="1"/>
        <end position="22"/>
    </location>
</feature>
<evidence type="ECO:0000259" key="4">
    <source>
        <dbReference type="Pfam" id="PF23598"/>
    </source>
</evidence>
<reference evidence="6" key="2">
    <citation type="journal article" date="2018" name="Plant J.">
        <title>The Sorghum bicolor reference genome: improved assembly, gene annotations, a transcriptome atlas, and signatures of genome organization.</title>
        <authorList>
            <person name="McCormick R.F."/>
            <person name="Truong S.K."/>
            <person name="Sreedasyam A."/>
            <person name="Jenkins J."/>
            <person name="Shu S."/>
            <person name="Sims D."/>
            <person name="Kennedy M."/>
            <person name="Amirebrahimi M."/>
            <person name="Weers B.D."/>
            <person name="McKinley B."/>
            <person name="Mattison A."/>
            <person name="Morishige D.T."/>
            <person name="Grimwood J."/>
            <person name="Schmutz J."/>
            <person name="Mullet J.E."/>
        </authorList>
    </citation>
    <scope>NUCLEOTIDE SEQUENCE [LARGE SCALE GENOMIC DNA]</scope>
    <source>
        <strain evidence="6">cv. BTx623</strain>
    </source>
</reference>
<dbReference type="Pfam" id="PF23598">
    <property type="entry name" value="LRR_14"/>
    <property type="match status" value="1"/>
</dbReference>
<dbReference type="InParanoid" id="A0A1B6PTA7"/>
<dbReference type="OMA" id="DIPRKVY"/>
<dbReference type="PANTHER" id="PTHR23155">
    <property type="entry name" value="DISEASE RESISTANCE PROTEIN RP"/>
    <property type="match status" value="1"/>
</dbReference>
<sequence>MDDMAPGASEGEQQQARDVTAHQGYSDDGAAAVAAMIEEALSKLQALRERISLLGPAGPHRVVVSSSDPGRRCVAFMETELSIVMAFLKTLSPQHLDDAETKQWLGAYLSHLFPVLLHWVDLVLVLSEVDPSRHTLLPRASQCFLHCRRNSYSHWLPLDTIMLYYFIEHRSRHWHLLHTTSSGLGLITSQLDEAGALLPLVGINRPAKKIFRWLAAHQGKMDMNTRVMSIVGPVGIGKTTLAVELLNRLIRHETSSGGRYHFQCNVMAQASRGTSDRNIRLLRDILSQVSPAAATALSSYPSDAKTMEVLVCLVSECLRDKRYFVIIDDIWKASDWEEIKGAFPNNNRGSRILITTRSTRTAWACCSDSYYGLVHEMKPLSETDSERLLLAKAVGSVDGCVPNNIKLHCDEILRRCDGIPLFIIGMADWLKEQGLQQLHQPKDEHQGFATHYEEQVPRLPERLEQALSSAFSDFPNDDDSRLPLLYMSMFPYGYKFEKDRLILTWGFTECVPLSLGFSNAMLKAELFFSRLVDRNVITCVASNCKHKQDEAEACQWQINHFMHQFLASKSAEMGFVFTTTTLNLLAASASAAAATTTECGNQTSSRMPRRLALHHPDPLLPSLLETMDLSQTRSLAVSGTVCRIPVDKFVNLVVLDLEGWENLKDEDLLQVCTSKMFFLCYLSVRNTQVHKLPYEIKELRSLEALDVSYTQITELPLEVFELIFLRHLDLRGTRIRQLPKQIVGRWNISHLLVGGEGVIHSIEKAARVPNNVRRLSMLETLATVDLTSHPASFVMALGDLRRLTVLAVTWSFHQSTDRDYCEALLSCIKKLERLESLTIHCGLGCSMEFLGSLEKSRAPRELKMFKVTAGRFASVPPWIQGLWLSFVQITVSNKQTTTDDLKILGELSVLQCLILGLDFIPGQAIVIESGGFSELQRFLVYCPIPWLSFSKGAMWKLTYLQLKFCSTPASQICVPSGISNLRRLTEVALCYNEKYINSPSIKMTVEAVTKQVAEHRNPIDLFINGIEQDDVQEADDEVTEITIGTSSSTNAGAEDDAQPVGEEATAVVQCEITEAES</sequence>
<dbReference type="PRINTS" id="PR00364">
    <property type="entry name" value="DISEASERSIST"/>
</dbReference>
<evidence type="ECO:0000313" key="5">
    <source>
        <dbReference type="EMBL" id="KXG28903.1"/>
    </source>
</evidence>
<dbReference type="EMBL" id="CM000764">
    <property type="protein sequence ID" value="KXG28903.1"/>
    <property type="molecule type" value="Genomic_DNA"/>
</dbReference>
<dbReference type="Pfam" id="PF00931">
    <property type="entry name" value="NB-ARC"/>
    <property type="match status" value="1"/>
</dbReference>
<feature type="domain" description="NB-ARC" evidence="3">
    <location>
        <begin position="222"/>
        <end position="390"/>
    </location>
</feature>
<reference evidence="5 6" key="1">
    <citation type="journal article" date="2009" name="Nature">
        <title>The Sorghum bicolor genome and the diversification of grasses.</title>
        <authorList>
            <person name="Paterson A.H."/>
            <person name="Bowers J.E."/>
            <person name="Bruggmann R."/>
            <person name="Dubchak I."/>
            <person name="Grimwood J."/>
            <person name="Gundlach H."/>
            <person name="Haberer G."/>
            <person name="Hellsten U."/>
            <person name="Mitros T."/>
            <person name="Poliakov A."/>
            <person name="Schmutz J."/>
            <person name="Spannagl M."/>
            <person name="Tang H."/>
            <person name="Wang X."/>
            <person name="Wicker T."/>
            <person name="Bharti A.K."/>
            <person name="Chapman J."/>
            <person name="Feltus F.A."/>
            <person name="Gowik U."/>
            <person name="Grigoriev I.V."/>
            <person name="Lyons E."/>
            <person name="Maher C.A."/>
            <person name="Martis M."/>
            <person name="Narechania A."/>
            <person name="Otillar R.P."/>
            <person name="Penning B.W."/>
            <person name="Salamov A.A."/>
            <person name="Wang Y."/>
            <person name="Zhang L."/>
            <person name="Carpita N.C."/>
            <person name="Freeling M."/>
            <person name="Gingle A.R."/>
            <person name="Hash C.T."/>
            <person name="Keller B."/>
            <person name="Klein P."/>
            <person name="Kresovich S."/>
            <person name="McCann M.C."/>
            <person name="Ming R."/>
            <person name="Peterson D.G."/>
            <person name="Mehboob-ur-Rahman"/>
            <person name="Ware D."/>
            <person name="Westhoff P."/>
            <person name="Mayer K.F."/>
            <person name="Messing J."/>
            <person name="Rokhsar D.S."/>
        </authorList>
    </citation>
    <scope>NUCLEOTIDE SEQUENCE [LARGE SCALE GENOMIC DNA]</scope>
    <source>
        <strain evidence="6">cv. BTx623</strain>
    </source>
</reference>
<dbReference type="InterPro" id="IPR032675">
    <property type="entry name" value="LRR_dom_sf"/>
</dbReference>
<dbReference type="AlphaFoldDB" id="A0A1B6PTA7"/>
<feature type="region of interest" description="Disordered" evidence="2">
    <location>
        <begin position="1044"/>
        <end position="1063"/>
    </location>
</feature>